<keyword evidence="3" id="KW-1185">Reference proteome</keyword>
<dbReference type="PROSITE" id="PS01124">
    <property type="entry name" value="HTH_ARAC_FAMILY_2"/>
    <property type="match status" value="1"/>
</dbReference>
<proteinExistence type="predicted"/>
<evidence type="ECO:0000259" key="1">
    <source>
        <dbReference type="PROSITE" id="PS01124"/>
    </source>
</evidence>
<reference evidence="2 3" key="1">
    <citation type="submission" date="2021-06" db="EMBL/GenBank/DDBJ databases">
        <title>Bacterium isolated from marine sediment.</title>
        <authorList>
            <person name="Zhu K.-L."/>
            <person name="Du Z.-J."/>
            <person name="Liang Q.-Y."/>
        </authorList>
    </citation>
    <scope>NUCLEOTIDE SEQUENCE [LARGE SCALE GENOMIC DNA]</scope>
    <source>
        <strain evidence="2 3">A346</strain>
    </source>
</reference>
<comment type="caution">
    <text evidence="2">The sequence shown here is derived from an EMBL/GenBank/DDBJ whole genome shotgun (WGS) entry which is preliminary data.</text>
</comment>
<feature type="domain" description="HTH araC/xylS-type" evidence="1">
    <location>
        <begin position="1"/>
        <end position="53"/>
    </location>
</feature>
<protein>
    <submittedName>
        <fullName evidence="2">Helix-turn-helix domain-containing protein</fullName>
    </submittedName>
</protein>
<dbReference type="InterPro" id="IPR018060">
    <property type="entry name" value="HTH_AraC"/>
</dbReference>
<sequence>MLCRTAVHARELIEPEETPVKVVANAVGYSHVSNFSTAYRDYLGETPGQTLRLSTIDTMR</sequence>
<dbReference type="EMBL" id="JAHQZT010000004">
    <property type="protein sequence ID" value="MBV0932550.1"/>
    <property type="molecule type" value="Genomic_DNA"/>
</dbReference>
<name>A0ABS6M8P3_9GAMM</name>
<organism evidence="2 3">
    <name type="scientific">Marinobacterium weihaiense</name>
    <dbReference type="NCBI Taxonomy" id="2851016"/>
    <lineage>
        <taxon>Bacteria</taxon>
        <taxon>Pseudomonadati</taxon>
        <taxon>Pseudomonadota</taxon>
        <taxon>Gammaproteobacteria</taxon>
        <taxon>Oceanospirillales</taxon>
        <taxon>Oceanospirillaceae</taxon>
        <taxon>Marinobacterium</taxon>
    </lineage>
</organism>
<evidence type="ECO:0000313" key="3">
    <source>
        <dbReference type="Proteomes" id="UP000755551"/>
    </source>
</evidence>
<gene>
    <name evidence="2" type="ORF">KTN04_04275</name>
</gene>
<accession>A0ABS6M8P3</accession>
<dbReference type="Proteomes" id="UP000755551">
    <property type="component" value="Unassembled WGS sequence"/>
</dbReference>
<evidence type="ECO:0000313" key="2">
    <source>
        <dbReference type="EMBL" id="MBV0932550.1"/>
    </source>
</evidence>
<dbReference type="Pfam" id="PF12833">
    <property type="entry name" value="HTH_18"/>
    <property type="match status" value="1"/>
</dbReference>